<dbReference type="InterPro" id="IPR036390">
    <property type="entry name" value="WH_DNA-bd_sf"/>
</dbReference>
<evidence type="ECO:0000313" key="6">
    <source>
        <dbReference type="EMBL" id="UYN57525.1"/>
    </source>
</evidence>
<dbReference type="SUPFAM" id="SSF46785">
    <property type="entry name" value="Winged helix' DNA-binding domain"/>
    <property type="match status" value="1"/>
</dbReference>
<dbReference type="PANTHER" id="PTHR30419">
    <property type="entry name" value="HTH-TYPE TRANSCRIPTIONAL REGULATOR YBHD"/>
    <property type="match status" value="1"/>
</dbReference>
<dbReference type="PRINTS" id="PR00039">
    <property type="entry name" value="HTHLYSR"/>
</dbReference>
<keyword evidence="4" id="KW-0804">Transcription</keyword>
<evidence type="ECO:0000259" key="5">
    <source>
        <dbReference type="PROSITE" id="PS50931"/>
    </source>
</evidence>
<evidence type="ECO:0000256" key="2">
    <source>
        <dbReference type="ARBA" id="ARBA00023015"/>
    </source>
</evidence>
<protein>
    <submittedName>
        <fullName evidence="6">LysR family transcriptional regulator</fullName>
    </submittedName>
</protein>
<dbReference type="Gene3D" id="1.10.10.10">
    <property type="entry name" value="Winged helix-like DNA-binding domain superfamily/Winged helix DNA-binding domain"/>
    <property type="match status" value="1"/>
</dbReference>
<name>A0ABY6HAZ0_9LACO</name>
<gene>
    <name evidence="6" type="ORF">OFW50_05525</name>
</gene>
<keyword evidence="2" id="KW-0805">Transcription regulation</keyword>
<proteinExistence type="inferred from homology"/>
<sequence length="299" mass="32988">MELRTLRYLVAIADAGTITAAANKIHISQPALSRQMQELEAELGTKLFQRKRRAISLTANGTYLVNRARQILNLTETAIADIVDENIIGGNLAIGLGESHLNRTVLRAVKQLLVAYPSIQLQLYSGNADEITARLDQGLLDFGVVIDPTDTYKYAFSKIIGENLWGLLVPTNDPLASLPGISAPQISGQPLIVSERQSVVEMLQKWAGHHFSESQIVARYNLIYNAGLLTEAGMGYVVGISHLLNQEEMSLKFVPFSPKLSTQMALIWTKNTPLSKAAQKFLMFFQQVNEQTSSKKPSH</sequence>
<dbReference type="InterPro" id="IPR000847">
    <property type="entry name" value="LysR_HTH_N"/>
</dbReference>
<dbReference type="InterPro" id="IPR050950">
    <property type="entry name" value="HTH-type_LysR_regulators"/>
</dbReference>
<dbReference type="SUPFAM" id="SSF53850">
    <property type="entry name" value="Periplasmic binding protein-like II"/>
    <property type="match status" value="1"/>
</dbReference>
<dbReference type="InterPro" id="IPR005119">
    <property type="entry name" value="LysR_subst-bd"/>
</dbReference>
<evidence type="ECO:0000256" key="3">
    <source>
        <dbReference type="ARBA" id="ARBA00023125"/>
    </source>
</evidence>
<evidence type="ECO:0000256" key="1">
    <source>
        <dbReference type="ARBA" id="ARBA00009437"/>
    </source>
</evidence>
<dbReference type="PANTHER" id="PTHR30419:SF8">
    <property type="entry name" value="NITROGEN ASSIMILATION TRANSCRIPTIONAL ACTIVATOR-RELATED"/>
    <property type="match status" value="1"/>
</dbReference>
<dbReference type="Pfam" id="PF00126">
    <property type="entry name" value="HTH_1"/>
    <property type="match status" value="1"/>
</dbReference>
<accession>A0ABY6HAZ0</accession>
<dbReference type="PROSITE" id="PS50931">
    <property type="entry name" value="HTH_LYSR"/>
    <property type="match status" value="1"/>
</dbReference>
<dbReference type="InterPro" id="IPR036388">
    <property type="entry name" value="WH-like_DNA-bd_sf"/>
</dbReference>
<dbReference type="Gene3D" id="3.40.190.290">
    <property type="match status" value="1"/>
</dbReference>
<dbReference type="CDD" id="cd05466">
    <property type="entry name" value="PBP2_LTTR_substrate"/>
    <property type="match status" value="1"/>
</dbReference>
<dbReference type="Pfam" id="PF03466">
    <property type="entry name" value="LysR_substrate"/>
    <property type="match status" value="1"/>
</dbReference>
<evidence type="ECO:0000313" key="7">
    <source>
        <dbReference type="Proteomes" id="UP001164790"/>
    </source>
</evidence>
<dbReference type="Proteomes" id="UP001164790">
    <property type="component" value="Chromosome"/>
</dbReference>
<dbReference type="EMBL" id="CP107523">
    <property type="protein sequence ID" value="UYN57525.1"/>
    <property type="molecule type" value="Genomic_DNA"/>
</dbReference>
<dbReference type="RefSeq" id="WP_213224393.1">
    <property type="nucleotide sequence ID" value="NZ_CP074378.1"/>
</dbReference>
<organism evidence="6 7">
    <name type="scientific">Lacticaseibacillus chiayiensis</name>
    <dbReference type="NCBI Taxonomy" id="2100821"/>
    <lineage>
        <taxon>Bacteria</taxon>
        <taxon>Bacillati</taxon>
        <taxon>Bacillota</taxon>
        <taxon>Bacilli</taxon>
        <taxon>Lactobacillales</taxon>
        <taxon>Lactobacillaceae</taxon>
        <taxon>Lacticaseibacillus</taxon>
    </lineage>
</organism>
<reference evidence="6" key="1">
    <citation type="submission" date="2022-10" db="EMBL/GenBank/DDBJ databases">
        <title>Comparative genomic analysis and in-vitro probiotic properties of the potential probiotic L. chiayiensis AACE 3.</title>
        <authorList>
            <person name="Kang X."/>
        </authorList>
    </citation>
    <scope>NUCLEOTIDE SEQUENCE</scope>
    <source>
        <strain evidence="6">AACE 3</strain>
    </source>
</reference>
<feature type="domain" description="HTH lysR-type" evidence="5">
    <location>
        <begin position="1"/>
        <end position="58"/>
    </location>
</feature>
<keyword evidence="7" id="KW-1185">Reference proteome</keyword>
<comment type="similarity">
    <text evidence="1">Belongs to the LysR transcriptional regulatory family.</text>
</comment>
<evidence type="ECO:0000256" key="4">
    <source>
        <dbReference type="ARBA" id="ARBA00023163"/>
    </source>
</evidence>
<keyword evidence="3" id="KW-0238">DNA-binding</keyword>